<dbReference type="PANTHER" id="PTHR47130:SF6">
    <property type="entry name" value="EGG ENVELOPE GLYCOPROTEIN-LIKE PRECURSOR"/>
    <property type="match status" value="1"/>
</dbReference>
<dbReference type="Gene3D" id="2.60.40.3210">
    <property type="entry name" value="Zona pellucida, ZP-N domain"/>
    <property type="match status" value="1"/>
</dbReference>
<dbReference type="PROSITE" id="PS51034">
    <property type="entry name" value="ZP_2"/>
    <property type="match status" value="1"/>
</dbReference>
<dbReference type="Proteomes" id="UP001181693">
    <property type="component" value="Unassembled WGS sequence"/>
</dbReference>
<dbReference type="Pfam" id="PF23344">
    <property type="entry name" value="ZP-N"/>
    <property type="match status" value="1"/>
</dbReference>
<comment type="caution">
    <text evidence="4">The sequence shown here is derived from an EMBL/GenBank/DDBJ whole genome shotgun (WGS) entry which is preliminary data.</text>
</comment>
<proteinExistence type="predicted"/>
<dbReference type="InterPro" id="IPR058876">
    <property type="entry name" value="Ig-like_ZP"/>
</dbReference>
<dbReference type="InterPro" id="IPR042235">
    <property type="entry name" value="ZP-C_dom"/>
</dbReference>
<dbReference type="Pfam" id="PF23736">
    <property type="entry name" value="Ig_ZP2"/>
    <property type="match status" value="1"/>
</dbReference>
<dbReference type="InterPro" id="IPR057638">
    <property type="entry name" value="Ig_ZP2_2nd"/>
</dbReference>
<dbReference type="AlphaFoldDB" id="A0AAV3AXL6"/>
<keyword evidence="2" id="KW-0472">Membrane</keyword>
<evidence type="ECO:0000313" key="5">
    <source>
        <dbReference type="Proteomes" id="UP001181693"/>
    </source>
</evidence>
<dbReference type="PANTHER" id="PTHR47130">
    <property type="entry name" value="SI:DKEY-19B23.11-RELATED"/>
    <property type="match status" value="1"/>
</dbReference>
<dbReference type="Gene3D" id="2.60.40.4100">
    <property type="entry name" value="Zona pellucida, ZP-C domain"/>
    <property type="match status" value="1"/>
</dbReference>
<evidence type="ECO:0000256" key="2">
    <source>
        <dbReference type="SAM" id="Phobius"/>
    </source>
</evidence>
<evidence type="ECO:0000313" key="4">
    <source>
        <dbReference type="EMBL" id="DBA29870.1"/>
    </source>
</evidence>
<feature type="domain" description="ZP" evidence="3">
    <location>
        <begin position="531"/>
        <end position="795"/>
    </location>
</feature>
<keyword evidence="5" id="KW-1185">Reference proteome</keyword>
<dbReference type="Pfam" id="PF00100">
    <property type="entry name" value="Zona_pellucida"/>
    <property type="match status" value="1"/>
</dbReference>
<dbReference type="EMBL" id="DYDO01000002">
    <property type="protein sequence ID" value="DBA29870.1"/>
    <property type="molecule type" value="Genomic_DNA"/>
</dbReference>
<dbReference type="InterPro" id="IPR055356">
    <property type="entry name" value="ZP-N"/>
</dbReference>
<gene>
    <name evidence="4" type="ORF">GDO54_005922</name>
</gene>
<reference evidence="4" key="1">
    <citation type="thesis" date="2020" institute="ProQuest LLC" country="789 East Eisenhower Parkway, Ann Arbor, MI, USA">
        <title>Comparative Genomics and Chromosome Evolution.</title>
        <authorList>
            <person name="Mudd A.B."/>
        </authorList>
    </citation>
    <scope>NUCLEOTIDE SEQUENCE</scope>
    <source>
        <strain evidence="4">1538</strain>
        <tissue evidence="4">Blood</tissue>
    </source>
</reference>
<evidence type="ECO:0000259" key="3">
    <source>
        <dbReference type="PROSITE" id="PS51034"/>
    </source>
</evidence>
<dbReference type="Pfam" id="PF26562">
    <property type="entry name" value="Ig-like"/>
    <property type="match status" value="1"/>
</dbReference>
<dbReference type="InterPro" id="IPR055355">
    <property type="entry name" value="ZP-C"/>
</dbReference>
<keyword evidence="2" id="KW-1133">Transmembrane helix</keyword>
<accession>A0AAV3AXL6</accession>
<evidence type="ECO:0000256" key="1">
    <source>
        <dbReference type="ARBA" id="ARBA00023157"/>
    </source>
</evidence>
<organism evidence="4 5">
    <name type="scientific">Pyxicephalus adspersus</name>
    <name type="common">African bullfrog</name>
    <dbReference type="NCBI Taxonomy" id="30357"/>
    <lineage>
        <taxon>Eukaryota</taxon>
        <taxon>Metazoa</taxon>
        <taxon>Chordata</taxon>
        <taxon>Craniata</taxon>
        <taxon>Vertebrata</taxon>
        <taxon>Euteleostomi</taxon>
        <taxon>Amphibia</taxon>
        <taxon>Batrachia</taxon>
        <taxon>Anura</taxon>
        <taxon>Neobatrachia</taxon>
        <taxon>Ranoidea</taxon>
        <taxon>Pyxicephalidae</taxon>
        <taxon>Pyxicephalinae</taxon>
        <taxon>Pyxicephalus</taxon>
    </lineage>
</organism>
<protein>
    <recommendedName>
        <fullName evidence="3">ZP domain-containing protein</fullName>
    </recommendedName>
</protein>
<sequence>MQEPQRAAQCGYTFTTDLRGNMETRISFLGCWVKNTNDQRFDISLELKVNYRGQTSTYPVVMTCRPQQSWDVREIVCEENYMEVSVSRIIPAAIVKSLQLSGPVAGISQAWKVSFTNSSTGTILAKDAIGRGYGVNATVTRVVFRASYNTAESQIIMIGNYHLEVITSMMMYKQTLLSLFVDTTLACPRDPPVFTDLAVSWRSPSVLSPLLTGSFLNSGFTMGVNGNLIANDDLKATKYMFQYSGSTVEVTVPIGAPEGYLQSDIVDNTYVTIYSINLMLQRQWTGENDDDSTTHLQYKPVVTPAIRQIPIFIDHTIKEQGYFNVSLGNFYSDVVLNSFTIHKAPLTLNALTLRGMDVAYATNPNNTQVFYLIVPFKDSLVEMTYLGNYSRRYKLYVTYVMTLEPKGKNFTYSNVVDRILEDAAPPNYTNSCGRDRLVINMTRGNIGRYWLPYIRNLPLTNELITSQKYVVRDTDVGLYLEVPYPSVGLIYEVATLDFFRVRLDFSLRNNRTLNIESSTFVICIFPPVPLVCIANGSIIAVVNSSLSKPSIDPTRTHLKDINCKPQEVGNGLALFNFAAYTCGTTKKFDSDYLVYENEVIYDRAVLFPDEPIISRDSTYRMTLRCRYPVKDTLMLAAQNKSALPMLGLAVPDQAKVLRRRARTHMAELRIAKDDAYSAFYQPKDFPVSVPQSGNLYIQADMPSTNLVTLLQDCWATAFPNHDGQAGRDLVVDGCSTTGPDLSSTINISSDYSSRLHVKLNGDVIGQVYIHCKVALCDPSHTDGCFQTCNQTQERVFTKRSKTFSEVVSAGPVNVTSDDGEISYRHIAGVTSWSTWNWVLSIGLGVIAALTVGAIFLAVRLFAH</sequence>
<dbReference type="SMART" id="SM00241">
    <property type="entry name" value="ZP"/>
    <property type="match status" value="1"/>
</dbReference>
<keyword evidence="1" id="KW-1015">Disulfide bond</keyword>
<dbReference type="InterPro" id="IPR001507">
    <property type="entry name" value="ZP_dom"/>
</dbReference>
<feature type="transmembrane region" description="Helical" evidence="2">
    <location>
        <begin position="837"/>
        <end position="862"/>
    </location>
</feature>
<name>A0AAV3AXL6_PYXAD</name>
<keyword evidence="2" id="KW-0812">Transmembrane</keyword>